<protein>
    <submittedName>
        <fullName evidence="1">Uncharacterized protein</fullName>
    </submittedName>
</protein>
<dbReference type="AlphaFoldDB" id="A0A5B9FZ38"/>
<keyword evidence="2" id="KW-1185">Reference proteome</keyword>
<organism evidence="1 2">
    <name type="scientific">Flavobacterium alkalisoli</name>
    <dbReference type="NCBI Taxonomy" id="2602769"/>
    <lineage>
        <taxon>Bacteria</taxon>
        <taxon>Pseudomonadati</taxon>
        <taxon>Bacteroidota</taxon>
        <taxon>Flavobacteriia</taxon>
        <taxon>Flavobacteriales</taxon>
        <taxon>Flavobacteriaceae</taxon>
        <taxon>Flavobacterium</taxon>
    </lineage>
</organism>
<name>A0A5B9FZ38_9FLAO</name>
<sequence>MDDNLTFREDKMFNYLFSKILALQTDLFLQEQIIKALATQITGKEAIGKVLFDEAAKQKEAVFANLTETLINELKSESEEFGSYLEGLLR</sequence>
<reference evidence="1 2" key="1">
    <citation type="submission" date="2019-08" db="EMBL/GenBank/DDBJ databases">
        <title>Flavobacterium alkalisoli sp. nov., isolated from rhizosphere soil of Suaeda salsa.</title>
        <authorList>
            <person name="Sun J.-Q."/>
            <person name="Xu L."/>
        </authorList>
    </citation>
    <scope>NUCLEOTIDE SEQUENCE [LARGE SCALE GENOMIC DNA]</scope>
    <source>
        <strain evidence="1 2">XS-5</strain>
    </source>
</reference>
<proteinExistence type="predicted"/>
<accession>A0A5B9FZ38</accession>
<dbReference type="Proteomes" id="UP000321222">
    <property type="component" value="Chromosome"/>
</dbReference>
<dbReference type="EMBL" id="CP042831">
    <property type="protein sequence ID" value="QEE51068.1"/>
    <property type="molecule type" value="Genomic_DNA"/>
</dbReference>
<evidence type="ECO:0000313" key="2">
    <source>
        <dbReference type="Proteomes" id="UP000321222"/>
    </source>
</evidence>
<dbReference type="RefSeq" id="WP_147584507.1">
    <property type="nucleotide sequence ID" value="NZ_CP042831.1"/>
</dbReference>
<evidence type="ECO:0000313" key="1">
    <source>
        <dbReference type="EMBL" id="QEE51068.1"/>
    </source>
</evidence>
<gene>
    <name evidence="1" type="ORF">FUA48_16230</name>
</gene>
<dbReference type="KEGG" id="fak:FUA48_16230"/>